<keyword evidence="1" id="KW-0378">Hydrolase</keyword>
<sequence length="625" mass="67356">MGWSAASALLVGLACSSSDSDSPRPPSGDACATIEEDVLKSFDVLAKFVSVQTWREPDSSNEAQVQANIDSLKAELKRQIDEVNAVTKKDDIATFDWAMPNADAEPGDPKTFKVFGAKLGRGKYKVALLAHLDTVPPGDPAVWDAFKLKKETRKSLRDGKDQEYWVGRGSADDKGPAIGALDVLKAMARAYDGSPLLDRVTVEIIFDTSEETSFSTTHYFDANKAEEPDLAVVFDSSWCVRAEKGIERPIFTIAREAPPTTGVWIDSLDTGPGATNQIPDSVTAVLKSGADADSKNKLAALASGIANRYAQHPFDDPAYRRAKLTVDTSTPGQIKLTTKVEGAQHGSRPQENRQEGANPLISLANFLGALVQDKTLADNDVGRMAEFVAWGWGTKAFGEPQRDLLEAHDDVFTAPDSAAYADKNGTTYAITRFYTGTDTANPNTISLRVDIRYALDHHGVAWDHTTEGFVGGAGSKSVFQDRFTQLVQRFNALRPGRAVTFKTSTIYAPDVRLPNDPAFSSVSKAFKEVFGQECPALATGGGTDAKGHLNFLAAGPAFTDQAGPPFNFHGLNEGMPARDMALGAKVICKWVDGEIQRSPTVTTKSLAAQASLRTQWATGPHEDVH</sequence>
<proteinExistence type="predicted"/>
<evidence type="ECO:0000256" key="1">
    <source>
        <dbReference type="ARBA" id="ARBA00022801"/>
    </source>
</evidence>
<keyword evidence="5" id="KW-1185">Reference proteome</keyword>
<evidence type="ECO:0000313" key="4">
    <source>
        <dbReference type="EMBL" id="WXB19405.1"/>
    </source>
</evidence>
<name>A0ABZ2MAA5_9BACT</name>
<reference evidence="4 5" key="1">
    <citation type="submission" date="2021-12" db="EMBL/GenBank/DDBJ databases">
        <title>Discovery of the Pendulisporaceae a myxobacterial family with distinct sporulation behavior and unique specialized metabolism.</title>
        <authorList>
            <person name="Garcia R."/>
            <person name="Popoff A."/>
            <person name="Bader C.D."/>
            <person name="Loehr J."/>
            <person name="Walesch S."/>
            <person name="Walt C."/>
            <person name="Boldt J."/>
            <person name="Bunk B."/>
            <person name="Haeckl F.J.F.P.J."/>
            <person name="Gunesch A.P."/>
            <person name="Birkelbach J."/>
            <person name="Nuebel U."/>
            <person name="Pietschmann T."/>
            <person name="Bach T."/>
            <person name="Mueller R."/>
        </authorList>
    </citation>
    <scope>NUCLEOTIDE SEQUENCE [LARGE SCALE GENOMIC DNA]</scope>
    <source>
        <strain evidence="4 5">MSr11954</strain>
    </source>
</reference>
<keyword evidence="3" id="KW-0175">Coiled coil</keyword>
<dbReference type="PANTHER" id="PTHR43808:SF8">
    <property type="entry name" value="PEPTIDASE M20 DIMERISATION DOMAIN-CONTAINING PROTEIN"/>
    <property type="match status" value="1"/>
</dbReference>
<dbReference type="PROSITE" id="PS00758">
    <property type="entry name" value="ARGE_DAPE_CPG2_1"/>
    <property type="match status" value="1"/>
</dbReference>
<gene>
    <name evidence="4" type="ORF">LZC94_19510</name>
</gene>
<dbReference type="InterPro" id="IPR001261">
    <property type="entry name" value="ArgE/DapE_CS"/>
</dbReference>
<dbReference type="RefSeq" id="WP_394829023.1">
    <property type="nucleotide sequence ID" value="NZ_CP089984.1"/>
</dbReference>
<dbReference type="PANTHER" id="PTHR43808">
    <property type="entry name" value="ACETYLORNITHINE DEACETYLASE"/>
    <property type="match status" value="1"/>
</dbReference>
<dbReference type="Pfam" id="PF01546">
    <property type="entry name" value="Peptidase_M20"/>
    <property type="match status" value="1"/>
</dbReference>
<evidence type="ECO:0000313" key="5">
    <source>
        <dbReference type="Proteomes" id="UP001370348"/>
    </source>
</evidence>
<keyword evidence="2" id="KW-0862">Zinc</keyword>
<dbReference type="Gene3D" id="3.40.630.10">
    <property type="entry name" value="Zn peptidases"/>
    <property type="match status" value="2"/>
</dbReference>
<accession>A0ABZ2MAA5</accession>
<feature type="coiled-coil region" evidence="3">
    <location>
        <begin position="62"/>
        <end position="89"/>
    </location>
</feature>
<dbReference type="InterPro" id="IPR002933">
    <property type="entry name" value="Peptidase_M20"/>
</dbReference>
<protein>
    <submittedName>
        <fullName evidence="4">M20/M25/M40 family metallo-hydrolase</fullName>
    </submittedName>
</protein>
<evidence type="ECO:0000256" key="2">
    <source>
        <dbReference type="ARBA" id="ARBA00022833"/>
    </source>
</evidence>
<dbReference type="Proteomes" id="UP001370348">
    <property type="component" value="Chromosome"/>
</dbReference>
<dbReference type="InterPro" id="IPR050072">
    <property type="entry name" value="Peptidase_M20A"/>
</dbReference>
<dbReference type="EMBL" id="CP089984">
    <property type="protein sequence ID" value="WXB19405.1"/>
    <property type="molecule type" value="Genomic_DNA"/>
</dbReference>
<evidence type="ECO:0000256" key="3">
    <source>
        <dbReference type="SAM" id="Coils"/>
    </source>
</evidence>
<dbReference type="SUPFAM" id="SSF53187">
    <property type="entry name" value="Zn-dependent exopeptidases"/>
    <property type="match status" value="1"/>
</dbReference>
<organism evidence="4 5">
    <name type="scientific">Pendulispora albinea</name>
    <dbReference type="NCBI Taxonomy" id="2741071"/>
    <lineage>
        <taxon>Bacteria</taxon>
        <taxon>Pseudomonadati</taxon>
        <taxon>Myxococcota</taxon>
        <taxon>Myxococcia</taxon>
        <taxon>Myxococcales</taxon>
        <taxon>Sorangiineae</taxon>
        <taxon>Pendulisporaceae</taxon>
        <taxon>Pendulispora</taxon>
    </lineage>
</organism>